<evidence type="ECO:0000313" key="8">
    <source>
        <dbReference type="Proteomes" id="UP000030854"/>
    </source>
</evidence>
<keyword evidence="8" id="KW-1185">Reference proteome</keyword>
<dbReference type="Gene3D" id="1.25.10.10">
    <property type="entry name" value="Leucine-rich Repeat Variant"/>
    <property type="match status" value="1"/>
</dbReference>
<dbReference type="Pfam" id="PF10350">
    <property type="entry name" value="DUF2428"/>
    <property type="match status" value="1"/>
</dbReference>
<name>A0A0B1P7L0_UNCNE</name>
<dbReference type="HOGENOM" id="CLU_001011_1_0_1"/>
<evidence type="ECO:0000256" key="1">
    <source>
        <dbReference type="ARBA" id="ARBA00010409"/>
    </source>
</evidence>
<dbReference type="InterPro" id="IPR056842">
    <property type="entry name" value="THADA-like_TPR_C"/>
</dbReference>
<keyword evidence="3" id="KW-0175">Coiled coil</keyword>
<evidence type="ECO:0000256" key="3">
    <source>
        <dbReference type="SAM" id="Coils"/>
    </source>
</evidence>
<dbReference type="Pfam" id="PF25150">
    <property type="entry name" value="TPR_Trm732"/>
    <property type="match status" value="1"/>
</dbReference>
<dbReference type="PANTHER" id="PTHR14387:SF0">
    <property type="entry name" value="DUF2428 DOMAIN-CONTAINING PROTEIN"/>
    <property type="match status" value="1"/>
</dbReference>
<dbReference type="InterPro" id="IPR011989">
    <property type="entry name" value="ARM-like"/>
</dbReference>
<feature type="domain" description="tRNA (32-2'-O)-methyltransferase regulator THADA-like C-terminal TPR repeats region" evidence="6">
    <location>
        <begin position="745"/>
        <end position="890"/>
    </location>
</feature>
<protein>
    <submittedName>
        <fullName evidence="7">Putative heat repeat protein</fullName>
    </submittedName>
</protein>
<dbReference type="GO" id="GO:0030488">
    <property type="term" value="P:tRNA methylation"/>
    <property type="evidence" value="ECO:0007669"/>
    <property type="project" value="TreeGrafter"/>
</dbReference>
<dbReference type="GO" id="GO:0005829">
    <property type="term" value="C:cytosol"/>
    <property type="evidence" value="ECO:0007669"/>
    <property type="project" value="TreeGrafter"/>
</dbReference>
<proteinExistence type="inferred from homology"/>
<dbReference type="InterPro" id="IPR056843">
    <property type="entry name" value="THADA-like_TPR"/>
</dbReference>
<evidence type="ECO:0000256" key="2">
    <source>
        <dbReference type="ARBA" id="ARBA00022694"/>
    </source>
</evidence>
<evidence type="ECO:0000313" key="7">
    <source>
        <dbReference type="EMBL" id="KHJ32931.1"/>
    </source>
</evidence>
<dbReference type="PANTHER" id="PTHR14387">
    <property type="entry name" value="THADA/DEATH RECEPTOR INTERACTING PROTEIN"/>
    <property type="match status" value="1"/>
</dbReference>
<feature type="coiled-coil region" evidence="3">
    <location>
        <begin position="450"/>
        <end position="477"/>
    </location>
</feature>
<evidence type="ECO:0000259" key="5">
    <source>
        <dbReference type="Pfam" id="PF25150"/>
    </source>
</evidence>
<comment type="similarity">
    <text evidence="1">Belongs to the THADA family.</text>
</comment>
<feature type="domain" description="DUF2428" evidence="4">
    <location>
        <begin position="514"/>
        <end position="743"/>
    </location>
</feature>
<dbReference type="STRING" id="52586.A0A0B1P7L0"/>
<dbReference type="InterPro" id="IPR051954">
    <property type="entry name" value="tRNA_methyltransferase_THADA"/>
</dbReference>
<dbReference type="SUPFAM" id="SSF48371">
    <property type="entry name" value="ARM repeat"/>
    <property type="match status" value="1"/>
</dbReference>
<keyword evidence="2" id="KW-0819">tRNA processing</keyword>
<comment type="caution">
    <text evidence="7">The sequence shown here is derived from an EMBL/GenBank/DDBJ whole genome shotgun (WGS) entry which is preliminary data.</text>
</comment>
<dbReference type="Pfam" id="PF25151">
    <property type="entry name" value="TPR_Trm732_C"/>
    <property type="match status" value="1"/>
</dbReference>
<feature type="domain" description="tRNA (32-2'-O)-methyltransferase regulator THADA-like TPR repeats region" evidence="5">
    <location>
        <begin position="41"/>
        <end position="341"/>
    </location>
</feature>
<evidence type="ECO:0000259" key="6">
    <source>
        <dbReference type="Pfam" id="PF25151"/>
    </source>
</evidence>
<evidence type="ECO:0000259" key="4">
    <source>
        <dbReference type="Pfam" id="PF10350"/>
    </source>
</evidence>
<dbReference type="Pfam" id="PF26523">
    <property type="entry name" value="Trm732_C"/>
    <property type="match status" value="1"/>
</dbReference>
<accession>A0A0B1P7L0</accession>
<gene>
    <name evidence="7" type="ORF">EV44_g2979</name>
</gene>
<dbReference type="EMBL" id="JNVN01001718">
    <property type="protein sequence ID" value="KHJ32931.1"/>
    <property type="molecule type" value="Genomic_DNA"/>
</dbReference>
<sequence>MFDLMAYSEISPTAGKFLVTIFRQTRDCKQNIFQDEFQITSWQVWIARATEKNPGILEDIKNYLLPPLFNLDRQNSLDFLRDLSKEGIDTPLHSKQIKPQLLLRLVAFEIGKKTGLIDEIEIFEFQKAPSRLPKAIVIEESFIDRFLAHADDLIRSVSFSILVSSSSPLRPFNPTTIQILQSKLNFLFADTDIKFRNEILSTTKQLIERLRGSSAFLVKEIKTREFQLHNSCITNEIWIVQAKDLLQKGWDLLQSQRSFIEWLFEFLIGELIPTASYQRHIISLKAINLWLSSGIIKEKSQKSPVRKINHQTTWPFFIEFFIPEVIKLLIDLLVDPFEDVRILASNILKMASPVHFRGIEESSSSRAKMQNHIFIPEVFHWSSNFQSKISKCCSVEKQQVSMGKPLSILEDFIEYVEEISNKTGRADYADGLARSYELLYFLQESQEGRNEIFRNLVEKLKMKIDLAENNLTKAVQEQPLHGILAALNLFWENSYVDLQILNDQTYDVKEQQNFLKNCVHFSSRIWFVVKHILCDDSPEGLLLEGLEELDTVDTKDILSYSFRAIHESSNLLRTVMKKSQHSFTDYAQMSTRIFTDIGNLSFEELSCLRHRGAFSTVSLTFAVSCKIAANNQSNLLNTWLERAFICLQTQISTTRRSAGIPSIITAIISAIPRSGFEDAIVKLLQIAKTNTNSNLDQERLPQVHALNSLKEIFKSVTTSAKVGPYISGCLEVVGLCLNSQVWAIRNSALILLRSLIDHLIGTSSKNDEFETGWDGTSTKIQYEKYRALPHILMQLLRSEDQDLYNQNQNHTVLPALSIIQRAGIPHKYLDEFKKILFNLLGSKQWHLREQGARMIMALQDQGTELETIQELIKNPGMTTNCGHGSILTAKLIMLEHVDMFKHELVKFNHIYCQIFTQKNFKYNPFILNEYMELANATLMHLLKHPHLKTRDQRHKYIKSLLEKTQTLAQFSETQTIASTATTKYSLDFSIYCRGQLKHDMITSIVLRDKLAILRVMEQALSLGSDIIISVVGCILPIFQFNASENAFNGILQSFKMVLGNSEDSDVVCAILDVVPQIVESAETCFQIETEPIQYLIEKLENFITIATKKSSRLLVSYYEFSGFICFYKISSPVLQEDQKNSVMRHWVENLKIASKENQEFDLRYAVTKAIQKFYRYYQRDYVGLASGNYLSELNFILMTLLIDDDDEIRKLAALIYSDMNYSSVSPLAALDGLFKLQITEYCDSKNFGWHCIQNLLVFDDTESKFDPVDPGTLLRLAYTDNYSLFTVEEPNLFSDPCRTQDYFASAFLRLPFFPKTQIKLHKSGIRSEFSILLKWASIGLQELQKQQFPPQVLVPSRQTPLTKYRPTNASIFTAIRRILVCGKTSLVYWQNNLDLILGIKKDSNEGQALIDSWELQIEGIKNQLNKISVQPNIHASLRRLAAK</sequence>
<dbReference type="InterPro" id="IPR016024">
    <property type="entry name" value="ARM-type_fold"/>
</dbReference>
<dbReference type="InterPro" id="IPR019442">
    <property type="entry name" value="THADA/TRM732_DUF2428"/>
</dbReference>
<dbReference type="Proteomes" id="UP000030854">
    <property type="component" value="Unassembled WGS sequence"/>
</dbReference>
<organism evidence="7 8">
    <name type="scientific">Uncinula necator</name>
    <name type="common">Grape powdery mildew</name>
    <dbReference type="NCBI Taxonomy" id="52586"/>
    <lineage>
        <taxon>Eukaryota</taxon>
        <taxon>Fungi</taxon>
        <taxon>Dikarya</taxon>
        <taxon>Ascomycota</taxon>
        <taxon>Pezizomycotina</taxon>
        <taxon>Leotiomycetes</taxon>
        <taxon>Erysiphales</taxon>
        <taxon>Erysiphaceae</taxon>
        <taxon>Erysiphe</taxon>
    </lineage>
</organism>
<dbReference type="OMA" id="DISHISW"/>
<reference evidence="7 8" key="1">
    <citation type="journal article" date="2014" name="BMC Genomics">
        <title>Adaptive genomic structural variation in the grape powdery mildew pathogen, Erysiphe necator.</title>
        <authorList>
            <person name="Jones L."/>
            <person name="Riaz S."/>
            <person name="Morales-Cruz A."/>
            <person name="Amrine K.C."/>
            <person name="McGuire B."/>
            <person name="Gubler W.D."/>
            <person name="Walker M.A."/>
            <person name="Cantu D."/>
        </authorList>
    </citation>
    <scope>NUCLEOTIDE SEQUENCE [LARGE SCALE GENOMIC DNA]</scope>
    <source>
        <strain evidence="8">c</strain>
    </source>
</reference>